<name>A0A820FA85_9BILA</name>
<dbReference type="AlphaFoldDB" id="A0A820FA85"/>
<reference evidence="2" key="1">
    <citation type="submission" date="2021-02" db="EMBL/GenBank/DDBJ databases">
        <authorList>
            <person name="Nowell W R."/>
        </authorList>
    </citation>
    <scope>NUCLEOTIDE SEQUENCE</scope>
</reference>
<dbReference type="EMBL" id="CAJOBB010011417">
    <property type="protein sequence ID" value="CAF4260610.1"/>
    <property type="molecule type" value="Genomic_DNA"/>
</dbReference>
<feature type="transmembrane region" description="Helical" evidence="1">
    <location>
        <begin position="27"/>
        <end position="48"/>
    </location>
</feature>
<keyword evidence="1" id="KW-0472">Membrane</keyword>
<evidence type="ECO:0000313" key="3">
    <source>
        <dbReference type="Proteomes" id="UP000663868"/>
    </source>
</evidence>
<sequence length="127" mass="14108">MLFHVLNAKSENNITTIRTINGWVSNIVSIFAVIGIILTIIGGIIFGIERHKENNFIENICLVTSAKLILQPCGKSMCYAPVWTIKYNDSIIIMSSNQVIVRITGSNSSKYAKGMNELKQHPVSNIK</sequence>
<keyword evidence="1" id="KW-1133">Transmembrane helix</keyword>
<gene>
    <name evidence="2" type="ORF">KXQ929_LOCUS43321</name>
</gene>
<dbReference type="Proteomes" id="UP000663868">
    <property type="component" value="Unassembled WGS sequence"/>
</dbReference>
<evidence type="ECO:0000313" key="2">
    <source>
        <dbReference type="EMBL" id="CAF4260610.1"/>
    </source>
</evidence>
<evidence type="ECO:0000256" key="1">
    <source>
        <dbReference type="SAM" id="Phobius"/>
    </source>
</evidence>
<keyword evidence="1" id="KW-0812">Transmembrane</keyword>
<comment type="caution">
    <text evidence="2">The sequence shown here is derived from an EMBL/GenBank/DDBJ whole genome shotgun (WGS) entry which is preliminary data.</text>
</comment>
<accession>A0A820FA85</accession>
<protein>
    <submittedName>
        <fullName evidence="2">Uncharacterized protein</fullName>
    </submittedName>
</protein>
<organism evidence="2 3">
    <name type="scientific">Adineta steineri</name>
    <dbReference type="NCBI Taxonomy" id="433720"/>
    <lineage>
        <taxon>Eukaryota</taxon>
        <taxon>Metazoa</taxon>
        <taxon>Spiralia</taxon>
        <taxon>Gnathifera</taxon>
        <taxon>Rotifera</taxon>
        <taxon>Eurotatoria</taxon>
        <taxon>Bdelloidea</taxon>
        <taxon>Adinetida</taxon>
        <taxon>Adinetidae</taxon>
        <taxon>Adineta</taxon>
    </lineage>
</organism>
<proteinExistence type="predicted"/>